<feature type="domain" description="Alpha/beta hydrolase" evidence="1">
    <location>
        <begin position="59"/>
        <end position="161"/>
    </location>
</feature>
<accession>A0A820MJA4</accession>
<proteinExistence type="predicted"/>
<sequence length="181" mass="19517">LGIGVVSQTSLNWPTIFNVLYTGLVTVRNRFDFGPQFSNGIISITPPKSIGVYYSSFVSKLDIDGNELAGIRLPPVTVPVATHTGWNLRSAAYGGNDGCEAAGSTVPFALDKTTRNAKGDRRLSLSERYNTRSQYEAAVAAAANALSSKRLLLPADVQAYITASKQPIQVINNPTYGNYTW</sequence>
<organism evidence="2 3">
    <name type="scientific">Adineta steineri</name>
    <dbReference type="NCBI Taxonomy" id="433720"/>
    <lineage>
        <taxon>Eukaryota</taxon>
        <taxon>Metazoa</taxon>
        <taxon>Spiralia</taxon>
        <taxon>Gnathifera</taxon>
        <taxon>Rotifera</taxon>
        <taxon>Eurotatoria</taxon>
        <taxon>Bdelloidea</taxon>
        <taxon>Adinetida</taxon>
        <taxon>Adinetidae</taxon>
        <taxon>Adineta</taxon>
    </lineage>
</organism>
<gene>
    <name evidence="2" type="ORF">OXD698_LOCUS50038</name>
</gene>
<name>A0A820MJA4_9BILA</name>
<evidence type="ECO:0000313" key="3">
    <source>
        <dbReference type="Proteomes" id="UP000663844"/>
    </source>
</evidence>
<evidence type="ECO:0000313" key="2">
    <source>
        <dbReference type="EMBL" id="CAF4374737.1"/>
    </source>
</evidence>
<reference evidence="2" key="1">
    <citation type="submission" date="2021-02" db="EMBL/GenBank/DDBJ databases">
        <authorList>
            <person name="Nowell W R."/>
        </authorList>
    </citation>
    <scope>NUCLEOTIDE SEQUENCE</scope>
</reference>
<dbReference type="EMBL" id="CAJOAZ010023359">
    <property type="protein sequence ID" value="CAF4374737.1"/>
    <property type="molecule type" value="Genomic_DNA"/>
</dbReference>
<dbReference type="Proteomes" id="UP000663844">
    <property type="component" value="Unassembled WGS sequence"/>
</dbReference>
<evidence type="ECO:0000259" key="1">
    <source>
        <dbReference type="Pfam" id="PF20091"/>
    </source>
</evidence>
<dbReference type="InterPro" id="IPR045394">
    <property type="entry name" value="Abhydrolase_dom"/>
</dbReference>
<feature type="non-terminal residue" evidence="2">
    <location>
        <position position="1"/>
    </location>
</feature>
<dbReference type="Pfam" id="PF20091">
    <property type="entry name" value="Abhydrolase_10"/>
    <property type="match status" value="1"/>
</dbReference>
<protein>
    <recommendedName>
        <fullName evidence="1">Alpha/beta hydrolase domain-containing protein</fullName>
    </recommendedName>
</protein>
<dbReference type="AlphaFoldDB" id="A0A820MJA4"/>
<comment type="caution">
    <text evidence="2">The sequence shown here is derived from an EMBL/GenBank/DDBJ whole genome shotgun (WGS) entry which is preliminary data.</text>
</comment>